<keyword evidence="1" id="KW-0812">Transmembrane</keyword>
<gene>
    <name evidence="2" type="ORF">SAMN05660461_1337</name>
</gene>
<accession>A0A1T5NG03</accession>
<feature type="transmembrane region" description="Helical" evidence="1">
    <location>
        <begin position="134"/>
        <end position="154"/>
    </location>
</feature>
<feature type="transmembrane region" description="Helical" evidence="1">
    <location>
        <begin position="7"/>
        <end position="27"/>
    </location>
</feature>
<name>A0A1T5NG03_9BACT</name>
<keyword evidence="1" id="KW-0472">Membrane</keyword>
<keyword evidence="1" id="KW-1133">Transmembrane helix</keyword>
<dbReference type="AlphaFoldDB" id="A0A1T5NG03"/>
<feature type="transmembrane region" description="Helical" evidence="1">
    <location>
        <begin position="33"/>
        <end position="52"/>
    </location>
</feature>
<dbReference type="EMBL" id="FUZZ01000001">
    <property type="protein sequence ID" value="SKC99018.1"/>
    <property type="molecule type" value="Genomic_DNA"/>
</dbReference>
<feature type="transmembrane region" description="Helical" evidence="1">
    <location>
        <begin position="100"/>
        <end position="118"/>
    </location>
</feature>
<feature type="transmembrane region" description="Helical" evidence="1">
    <location>
        <begin position="72"/>
        <end position="94"/>
    </location>
</feature>
<sequence>MKHLIKTIGTVIFSAITRLALCIWLLFTDPGSVTFRYLLVIIFCIPLLRYFIHKTAGTSMQFFFNRKPRGEITRFALFAAMLVVYLFIVPHVFSVYSISFSGYLLVIASSVAVAYILVKKTERAPDDARINEHALLMTMAFYTLPFLAGINYAFDLSRPATIKYLVTGTGKHSFEGYSEPEERKSEITSYYLHLLPADSIIAPPQWVEVGEEHYKKDLNPGCTNCIVLDRERRLSSVKAASAGLPDSVEATYHLLVLKTNALVARREFEQGVYNRFTKGDYLYSEAHHGLLGFSWHSYR</sequence>
<evidence type="ECO:0000256" key="1">
    <source>
        <dbReference type="SAM" id="Phobius"/>
    </source>
</evidence>
<protein>
    <submittedName>
        <fullName evidence="2">Uncharacterized protein</fullName>
    </submittedName>
</protein>
<evidence type="ECO:0000313" key="2">
    <source>
        <dbReference type="EMBL" id="SKC99018.1"/>
    </source>
</evidence>
<evidence type="ECO:0000313" key="3">
    <source>
        <dbReference type="Proteomes" id="UP000190166"/>
    </source>
</evidence>
<proteinExistence type="predicted"/>
<reference evidence="2 3" key="1">
    <citation type="submission" date="2017-02" db="EMBL/GenBank/DDBJ databases">
        <authorList>
            <person name="Peterson S.W."/>
        </authorList>
    </citation>
    <scope>NUCLEOTIDE SEQUENCE [LARGE SCALE GENOMIC DNA]</scope>
    <source>
        <strain evidence="2 3">DSM 18108</strain>
    </source>
</reference>
<keyword evidence="3" id="KW-1185">Reference proteome</keyword>
<dbReference type="Proteomes" id="UP000190166">
    <property type="component" value="Unassembled WGS sequence"/>
</dbReference>
<organism evidence="2 3">
    <name type="scientific">Chitinophaga ginsengisegetis</name>
    <dbReference type="NCBI Taxonomy" id="393003"/>
    <lineage>
        <taxon>Bacteria</taxon>
        <taxon>Pseudomonadati</taxon>
        <taxon>Bacteroidota</taxon>
        <taxon>Chitinophagia</taxon>
        <taxon>Chitinophagales</taxon>
        <taxon>Chitinophagaceae</taxon>
        <taxon>Chitinophaga</taxon>
    </lineage>
</organism>